<sequence>MGKAEKEHLSRALNWHLNTIHETFQVLDQTPPSSLERVSWDEVIKMGDQISKQATIDSLWGLSSSTLDAMIVLSNPVIDIKSGVDSQWILEEACTRSMFISSGPEFLPSIYVGRMGFVVSLFHSLFPCNYSMFRDLIQRVKPEKKEGYEFGMLWTGDAPDVRALEENMSAYFNMLQGFLLLSHGSMVGAGPTLSSSIHASSKQVADCSFLLLKEAVSSYGSGNADRKLSIPQLAGAVWDVCVSLKKTPTTNYTAIGRAITQVAVSVKDVLREMKELKPGSTDPTEKFPNEAAAEEASEPRDNDSSSEGDLGNDLSPEEMKIAQSAIDIVSNTLVVIKELIRFIMSLLKQSNANNISQSVDSLERLLKLCQDIGVQVDELGACLYPPQEVPAMKNAAEKISTVTDEMQAEVRSLEGSSEAFSRSCEGLESSVRQLLSELGCSDTTNLIPKMQNLAM</sequence>
<dbReference type="AlphaFoldDB" id="A0A834YQ97"/>
<dbReference type="GO" id="GO:0005634">
    <property type="term" value="C:nucleus"/>
    <property type="evidence" value="ECO:0007669"/>
    <property type="project" value="UniProtKB-SubCell"/>
</dbReference>
<dbReference type="PANTHER" id="PTHR15492:SF1">
    <property type="entry name" value="CYCLIN-D1-BINDING PROTEIN 1"/>
    <property type="match status" value="1"/>
</dbReference>
<dbReference type="Pfam" id="PF13324">
    <property type="entry name" value="GCIP_N"/>
    <property type="match status" value="1"/>
</dbReference>
<keyword evidence="6" id="KW-0131">Cell cycle</keyword>
<dbReference type="PANTHER" id="PTHR15492">
    <property type="entry name" value="CYCLIN D1-BINDING PROTEIN 1"/>
    <property type="match status" value="1"/>
</dbReference>
<dbReference type="InterPro" id="IPR049317">
    <property type="entry name" value="GCIP-like_N"/>
</dbReference>
<feature type="compositionally biased region" description="Basic and acidic residues" evidence="7">
    <location>
        <begin position="275"/>
        <end position="288"/>
    </location>
</feature>
<evidence type="ECO:0000313" key="11">
    <source>
        <dbReference type="Proteomes" id="UP000655225"/>
    </source>
</evidence>
<dbReference type="InterPro" id="IPR049318">
    <property type="entry name" value="GCIP_C"/>
</dbReference>
<keyword evidence="4" id="KW-0963">Cytoplasm</keyword>
<keyword evidence="11" id="KW-1185">Reference proteome</keyword>
<evidence type="ECO:0000256" key="6">
    <source>
        <dbReference type="ARBA" id="ARBA00023306"/>
    </source>
</evidence>
<dbReference type="Gene3D" id="1.20.1410.10">
    <property type="entry name" value="I/LWEQ domain"/>
    <property type="match status" value="1"/>
</dbReference>
<proteinExistence type="inferred from homology"/>
<dbReference type="OMA" id="GFILCCH"/>
<dbReference type="OrthoDB" id="41588at2759"/>
<comment type="subcellular location">
    <subcellularLocation>
        <location evidence="2">Cytoplasm</location>
    </subcellularLocation>
    <subcellularLocation>
        <location evidence="1">Nucleus</location>
    </subcellularLocation>
</comment>
<feature type="region of interest" description="Disordered" evidence="7">
    <location>
        <begin position="275"/>
        <end position="314"/>
    </location>
</feature>
<name>A0A834YQ97_TETSI</name>
<evidence type="ECO:0000259" key="9">
    <source>
        <dbReference type="Pfam" id="PF20936"/>
    </source>
</evidence>
<evidence type="ECO:0000259" key="8">
    <source>
        <dbReference type="Pfam" id="PF13324"/>
    </source>
</evidence>
<accession>A0A834YQ97</accession>
<evidence type="ECO:0000256" key="1">
    <source>
        <dbReference type="ARBA" id="ARBA00004123"/>
    </source>
</evidence>
<evidence type="ECO:0000256" key="5">
    <source>
        <dbReference type="ARBA" id="ARBA00023242"/>
    </source>
</evidence>
<evidence type="ECO:0000256" key="3">
    <source>
        <dbReference type="ARBA" id="ARBA00008940"/>
    </source>
</evidence>
<feature type="domain" description="Cyclin-D1-binding protein 1-like C-terminal" evidence="9">
    <location>
        <begin position="306"/>
        <end position="407"/>
    </location>
</feature>
<dbReference type="EMBL" id="JABCRI010000018">
    <property type="protein sequence ID" value="KAF8390067.1"/>
    <property type="molecule type" value="Genomic_DNA"/>
</dbReference>
<organism evidence="10 11">
    <name type="scientific">Tetracentron sinense</name>
    <name type="common">Spur-leaf</name>
    <dbReference type="NCBI Taxonomy" id="13715"/>
    <lineage>
        <taxon>Eukaryota</taxon>
        <taxon>Viridiplantae</taxon>
        <taxon>Streptophyta</taxon>
        <taxon>Embryophyta</taxon>
        <taxon>Tracheophyta</taxon>
        <taxon>Spermatophyta</taxon>
        <taxon>Magnoliopsida</taxon>
        <taxon>Trochodendrales</taxon>
        <taxon>Trochodendraceae</taxon>
        <taxon>Tetracentron</taxon>
    </lineage>
</organism>
<evidence type="ECO:0000313" key="10">
    <source>
        <dbReference type="EMBL" id="KAF8390067.1"/>
    </source>
</evidence>
<reference evidence="10 11" key="1">
    <citation type="submission" date="2020-04" db="EMBL/GenBank/DDBJ databases">
        <title>Plant Genome Project.</title>
        <authorList>
            <person name="Zhang R.-G."/>
        </authorList>
    </citation>
    <scope>NUCLEOTIDE SEQUENCE [LARGE SCALE GENOMIC DNA]</scope>
    <source>
        <strain evidence="10">YNK0</strain>
        <tissue evidence="10">Leaf</tissue>
    </source>
</reference>
<dbReference type="InterPro" id="IPR026907">
    <property type="entry name" value="GCIP-like"/>
</dbReference>
<dbReference type="GO" id="GO:0005737">
    <property type="term" value="C:cytoplasm"/>
    <property type="evidence" value="ECO:0007669"/>
    <property type="project" value="UniProtKB-SubCell"/>
</dbReference>
<dbReference type="Pfam" id="PF20936">
    <property type="entry name" value="GCIP_C"/>
    <property type="match status" value="1"/>
</dbReference>
<dbReference type="Proteomes" id="UP000655225">
    <property type="component" value="Unassembled WGS sequence"/>
</dbReference>
<comment type="caution">
    <text evidence="10">The sequence shown here is derived from an EMBL/GenBank/DDBJ whole genome shotgun (WGS) entry which is preliminary data.</text>
</comment>
<evidence type="ECO:0000256" key="2">
    <source>
        <dbReference type="ARBA" id="ARBA00004496"/>
    </source>
</evidence>
<gene>
    <name evidence="10" type="ORF">HHK36_024588</name>
</gene>
<evidence type="ECO:0000256" key="7">
    <source>
        <dbReference type="SAM" id="MobiDB-lite"/>
    </source>
</evidence>
<evidence type="ECO:0000256" key="4">
    <source>
        <dbReference type="ARBA" id="ARBA00022490"/>
    </source>
</evidence>
<protein>
    <submittedName>
        <fullName evidence="10">Uncharacterized protein</fullName>
    </submittedName>
</protein>
<feature type="domain" description="Cyclin-D1-binding protein 1-like N-terminal" evidence="8">
    <location>
        <begin position="150"/>
        <end position="278"/>
    </location>
</feature>
<comment type="similarity">
    <text evidence="3">Belongs to the CCNDBP1 family.</text>
</comment>
<keyword evidence="5" id="KW-0539">Nucleus</keyword>